<dbReference type="AlphaFoldDB" id="A0AA39XD89"/>
<reference evidence="7" key="1">
    <citation type="submission" date="2023-06" db="EMBL/GenBank/DDBJ databases">
        <title>Genome-scale phylogeny and comparative genomics of the fungal order Sordariales.</title>
        <authorList>
            <consortium name="Lawrence Berkeley National Laboratory"/>
            <person name="Hensen N."/>
            <person name="Bonometti L."/>
            <person name="Westerberg I."/>
            <person name="Brannstrom I.O."/>
            <person name="Guillou S."/>
            <person name="Cros-Aarteil S."/>
            <person name="Calhoun S."/>
            <person name="Haridas S."/>
            <person name="Kuo A."/>
            <person name="Mondo S."/>
            <person name="Pangilinan J."/>
            <person name="Riley R."/>
            <person name="Labutti K."/>
            <person name="Andreopoulos B."/>
            <person name="Lipzen A."/>
            <person name="Chen C."/>
            <person name="Yanf M."/>
            <person name="Daum C."/>
            <person name="Ng V."/>
            <person name="Clum A."/>
            <person name="Steindorff A."/>
            <person name="Ohm R."/>
            <person name="Martin F."/>
            <person name="Silar P."/>
            <person name="Natvig D."/>
            <person name="Lalanne C."/>
            <person name="Gautier V."/>
            <person name="Ament-Velasquez S.L."/>
            <person name="Kruys A."/>
            <person name="Hutchinson M.I."/>
            <person name="Powell A.J."/>
            <person name="Barry K."/>
            <person name="Miller A.N."/>
            <person name="Grigoriev I.V."/>
            <person name="Debuchy R."/>
            <person name="Gladieux P."/>
            <person name="Thoren M.H."/>
            <person name="Johannesson H."/>
        </authorList>
    </citation>
    <scope>NUCLEOTIDE SEQUENCE</scope>
    <source>
        <strain evidence="7">CBS 606.72</strain>
    </source>
</reference>
<keyword evidence="8" id="KW-1185">Reference proteome</keyword>
<dbReference type="GO" id="GO:0046873">
    <property type="term" value="F:metal ion transmembrane transporter activity"/>
    <property type="evidence" value="ECO:0007669"/>
    <property type="project" value="InterPro"/>
</dbReference>
<evidence type="ECO:0000256" key="5">
    <source>
        <dbReference type="SAM" id="Phobius"/>
    </source>
</evidence>
<dbReference type="Gene3D" id="1.20.58.340">
    <property type="entry name" value="Magnesium transport protein CorA, transmembrane region"/>
    <property type="match status" value="1"/>
</dbReference>
<organism evidence="7 8">
    <name type="scientific">Immersiella caudata</name>
    <dbReference type="NCBI Taxonomy" id="314043"/>
    <lineage>
        <taxon>Eukaryota</taxon>
        <taxon>Fungi</taxon>
        <taxon>Dikarya</taxon>
        <taxon>Ascomycota</taxon>
        <taxon>Pezizomycotina</taxon>
        <taxon>Sordariomycetes</taxon>
        <taxon>Sordariomycetidae</taxon>
        <taxon>Sordariales</taxon>
        <taxon>Lasiosphaeriaceae</taxon>
        <taxon>Immersiella</taxon>
    </lineage>
</organism>
<feature type="domain" description="CorA-like transporter" evidence="6">
    <location>
        <begin position="38"/>
        <end position="223"/>
    </location>
</feature>
<evidence type="ECO:0000313" key="8">
    <source>
        <dbReference type="Proteomes" id="UP001175000"/>
    </source>
</evidence>
<sequence length="455" mass="51857">MASLNNCFVDRVVEPLVLIDVASVPVASSSPQESERQDRPQQPRRTEAKTLQQLTEHLQHSNYLCRLISICQRNSYRPLQISRPMMDSIVSSHEIEESFWELPSCFYTRNLDLEEVHCVSYTETRNGDVVEISYSIKYPEYKPTEDKWVIRQSGIWHRYDSQTSQSTYLLLSPTPDSRAHRQAEEWLLSPEQNAENEPFWLHRILFAAYLPAWRQYIAALERNFLPVANSTFASFIDEPLRIGYDNLSALISLETRFLQVPAVLETTSETLLDICSLITSISTAAAHHPGTLSLRNHIRKCRSYSRTASHLQQRTQITARLLADTLSFRDQVVAKEQNGNMLQLNKSAVFITTLTLLYLPASFVASFFGMNFFDFDGEGNAIVGTPMVWIYVVSSAMLTVVTFLFYYLLLHQDTGVFRALAPKVRAGPDRSLKNLTRRLTSNAKDAAVELQSSKV</sequence>
<dbReference type="Proteomes" id="UP001175000">
    <property type="component" value="Unassembled WGS sequence"/>
</dbReference>
<evidence type="ECO:0000259" key="6">
    <source>
        <dbReference type="Pfam" id="PF26616"/>
    </source>
</evidence>
<proteinExistence type="predicted"/>
<dbReference type="Pfam" id="PF01544">
    <property type="entry name" value="CorA"/>
    <property type="match status" value="1"/>
</dbReference>
<dbReference type="InterPro" id="IPR058257">
    <property type="entry name" value="CorA-like_dom"/>
</dbReference>
<accession>A0AA39XD89</accession>
<keyword evidence="3 5" id="KW-1133">Transmembrane helix</keyword>
<name>A0AA39XD89_9PEZI</name>
<gene>
    <name evidence="7" type="ORF">B0T14DRAFT_4413</name>
</gene>
<feature type="transmembrane region" description="Helical" evidence="5">
    <location>
        <begin position="348"/>
        <end position="368"/>
    </location>
</feature>
<feature type="transmembrane region" description="Helical" evidence="5">
    <location>
        <begin position="388"/>
        <end position="409"/>
    </location>
</feature>
<dbReference type="Pfam" id="PF26616">
    <property type="entry name" value="CorA-like"/>
    <property type="match status" value="1"/>
</dbReference>
<dbReference type="GO" id="GO:0016020">
    <property type="term" value="C:membrane"/>
    <property type="evidence" value="ECO:0007669"/>
    <property type="project" value="UniProtKB-SubCell"/>
</dbReference>
<evidence type="ECO:0000256" key="2">
    <source>
        <dbReference type="ARBA" id="ARBA00022692"/>
    </source>
</evidence>
<keyword evidence="4 5" id="KW-0472">Membrane</keyword>
<dbReference type="EMBL" id="JAULSU010000001">
    <property type="protein sequence ID" value="KAK0631511.1"/>
    <property type="molecule type" value="Genomic_DNA"/>
</dbReference>
<dbReference type="InterPro" id="IPR002523">
    <property type="entry name" value="MgTranspt_CorA/ZnTranspt_ZntB"/>
</dbReference>
<dbReference type="SUPFAM" id="SSF144083">
    <property type="entry name" value="Magnesium transport protein CorA, transmembrane region"/>
    <property type="match status" value="1"/>
</dbReference>
<comment type="subcellular location">
    <subcellularLocation>
        <location evidence="1">Membrane</location>
        <topology evidence="1">Multi-pass membrane protein</topology>
    </subcellularLocation>
</comment>
<evidence type="ECO:0000256" key="4">
    <source>
        <dbReference type="ARBA" id="ARBA00023136"/>
    </source>
</evidence>
<comment type="caution">
    <text evidence="7">The sequence shown here is derived from an EMBL/GenBank/DDBJ whole genome shotgun (WGS) entry which is preliminary data.</text>
</comment>
<evidence type="ECO:0000313" key="7">
    <source>
        <dbReference type="EMBL" id="KAK0631511.1"/>
    </source>
</evidence>
<evidence type="ECO:0000256" key="3">
    <source>
        <dbReference type="ARBA" id="ARBA00022989"/>
    </source>
</evidence>
<evidence type="ECO:0000256" key="1">
    <source>
        <dbReference type="ARBA" id="ARBA00004141"/>
    </source>
</evidence>
<protein>
    <recommendedName>
        <fullName evidence="6">CorA-like transporter domain-containing protein</fullName>
    </recommendedName>
</protein>
<dbReference type="InterPro" id="IPR045863">
    <property type="entry name" value="CorA_TM1_TM2"/>
</dbReference>
<keyword evidence="2 5" id="KW-0812">Transmembrane</keyword>